<dbReference type="SMART" id="SM00220">
    <property type="entry name" value="S_TKc"/>
    <property type="match status" value="1"/>
</dbReference>
<organism evidence="3 4">
    <name type="scientific">Pisolithus microcarpus 441</name>
    <dbReference type="NCBI Taxonomy" id="765257"/>
    <lineage>
        <taxon>Eukaryota</taxon>
        <taxon>Fungi</taxon>
        <taxon>Dikarya</taxon>
        <taxon>Basidiomycota</taxon>
        <taxon>Agaricomycotina</taxon>
        <taxon>Agaricomycetes</taxon>
        <taxon>Agaricomycetidae</taxon>
        <taxon>Boletales</taxon>
        <taxon>Sclerodermatineae</taxon>
        <taxon>Pisolithaceae</taxon>
        <taxon>Pisolithus</taxon>
    </lineage>
</organism>
<dbReference type="PANTHER" id="PTHR11909">
    <property type="entry name" value="CASEIN KINASE-RELATED"/>
    <property type="match status" value="1"/>
</dbReference>
<dbReference type="InterPro" id="IPR000719">
    <property type="entry name" value="Prot_kinase_dom"/>
</dbReference>
<dbReference type="STRING" id="765257.A0A0C9YUG6"/>
<evidence type="ECO:0000256" key="1">
    <source>
        <dbReference type="SAM" id="Phobius"/>
    </source>
</evidence>
<accession>A0A0C9YUG6</accession>
<dbReference type="SUPFAM" id="SSF56112">
    <property type="entry name" value="Protein kinase-like (PK-like)"/>
    <property type="match status" value="1"/>
</dbReference>
<evidence type="ECO:0000313" key="3">
    <source>
        <dbReference type="EMBL" id="KIK20371.1"/>
    </source>
</evidence>
<dbReference type="Gene3D" id="1.10.510.10">
    <property type="entry name" value="Transferase(Phosphotransferase) domain 1"/>
    <property type="match status" value="1"/>
</dbReference>
<dbReference type="PROSITE" id="PS50011">
    <property type="entry name" value="PROTEIN_KINASE_DOM"/>
    <property type="match status" value="1"/>
</dbReference>
<keyword evidence="1" id="KW-0812">Transmembrane</keyword>
<keyword evidence="4" id="KW-1185">Reference proteome</keyword>
<reference evidence="4" key="2">
    <citation type="submission" date="2015-01" db="EMBL/GenBank/DDBJ databases">
        <title>Evolutionary Origins and Diversification of the Mycorrhizal Mutualists.</title>
        <authorList>
            <consortium name="DOE Joint Genome Institute"/>
            <consortium name="Mycorrhizal Genomics Consortium"/>
            <person name="Kohler A."/>
            <person name="Kuo A."/>
            <person name="Nagy L.G."/>
            <person name="Floudas D."/>
            <person name="Copeland A."/>
            <person name="Barry K.W."/>
            <person name="Cichocki N."/>
            <person name="Veneault-Fourrey C."/>
            <person name="LaButti K."/>
            <person name="Lindquist E.A."/>
            <person name="Lipzen A."/>
            <person name="Lundell T."/>
            <person name="Morin E."/>
            <person name="Murat C."/>
            <person name="Riley R."/>
            <person name="Ohm R."/>
            <person name="Sun H."/>
            <person name="Tunlid A."/>
            <person name="Henrissat B."/>
            <person name="Grigoriev I.V."/>
            <person name="Hibbett D.S."/>
            <person name="Martin F."/>
        </authorList>
    </citation>
    <scope>NUCLEOTIDE SEQUENCE [LARGE SCALE GENOMIC DNA]</scope>
    <source>
        <strain evidence="4">441</strain>
    </source>
</reference>
<sequence length="284" mass="32519">IYTAKNILAGREVVAKLWCLESGQALKHEYHIQKGLSRSKGIPHVQWFSTDWGTEVLVMDHLGLSLQDLMSRNCSGAFTVETVAEIACQAICILELIHSQDFIHCNIKPLHLLFDSHQQNGTMYLIDFGLACTYQHHGTHRHIPYKKQVPFVGSETFASIRALHGRQQSRHDDLKSLAYILIYLLSRFLPWQECGLTVEEVIQAKVNIFQSSLQDKVPTALFTFLEYVLCWHSSFVLIMIMFRILSKISMQRQGVAALPNFLDEHCIFFLHVVVWTSCTCRVIT</sequence>
<dbReference type="InterPro" id="IPR011009">
    <property type="entry name" value="Kinase-like_dom_sf"/>
</dbReference>
<gene>
    <name evidence="3" type="ORF">PISMIDRAFT_105880</name>
</gene>
<keyword evidence="1" id="KW-1133">Transmembrane helix</keyword>
<dbReference type="GO" id="GO:0005524">
    <property type="term" value="F:ATP binding"/>
    <property type="evidence" value="ECO:0007669"/>
    <property type="project" value="InterPro"/>
</dbReference>
<keyword evidence="1" id="KW-0472">Membrane</keyword>
<proteinExistence type="predicted"/>
<feature type="transmembrane region" description="Helical" evidence="1">
    <location>
        <begin position="220"/>
        <end position="242"/>
    </location>
</feature>
<evidence type="ECO:0000259" key="2">
    <source>
        <dbReference type="PROSITE" id="PS50011"/>
    </source>
</evidence>
<feature type="non-terminal residue" evidence="3">
    <location>
        <position position="1"/>
    </location>
</feature>
<dbReference type="Pfam" id="PF00069">
    <property type="entry name" value="Pkinase"/>
    <property type="match status" value="1"/>
</dbReference>
<reference evidence="3 4" key="1">
    <citation type="submission" date="2014-04" db="EMBL/GenBank/DDBJ databases">
        <authorList>
            <consortium name="DOE Joint Genome Institute"/>
            <person name="Kuo A."/>
            <person name="Kohler A."/>
            <person name="Costa M.D."/>
            <person name="Nagy L.G."/>
            <person name="Floudas D."/>
            <person name="Copeland A."/>
            <person name="Barry K.W."/>
            <person name="Cichocki N."/>
            <person name="Veneault-Fourrey C."/>
            <person name="LaButti K."/>
            <person name="Lindquist E.A."/>
            <person name="Lipzen A."/>
            <person name="Lundell T."/>
            <person name="Morin E."/>
            <person name="Murat C."/>
            <person name="Sun H."/>
            <person name="Tunlid A."/>
            <person name="Henrissat B."/>
            <person name="Grigoriev I.V."/>
            <person name="Hibbett D.S."/>
            <person name="Martin F."/>
            <person name="Nordberg H.P."/>
            <person name="Cantor M.N."/>
            <person name="Hua S.X."/>
        </authorList>
    </citation>
    <scope>NUCLEOTIDE SEQUENCE [LARGE SCALE GENOMIC DNA]</scope>
    <source>
        <strain evidence="3 4">441</strain>
    </source>
</reference>
<evidence type="ECO:0000313" key="4">
    <source>
        <dbReference type="Proteomes" id="UP000054018"/>
    </source>
</evidence>
<dbReference type="AlphaFoldDB" id="A0A0C9YUG6"/>
<feature type="domain" description="Protein kinase" evidence="2">
    <location>
        <begin position="1"/>
        <end position="268"/>
    </location>
</feature>
<dbReference type="Proteomes" id="UP000054018">
    <property type="component" value="Unassembled WGS sequence"/>
</dbReference>
<dbReference type="InterPro" id="IPR050235">
    <property type="entry name" value="CK1_Ser-Thr_kinase"/>
</dbReference>
<protein>
    <recommendedName>
        <fullName evidence="2">Protein kinase domain-containing protein</fullName>
    </recommendedName>
</protein>
<dbReference type="EMBL" id="KN833766">
    <property type="protein sequence ID" value="KIK20371.1"/>
    <property type="molecule type" value="Genomic_DNA"/>
</dbReference>
<dbReference type="OrthoDB" id="2688199at2759"/>
<dbReference type="HOGENOM" id="CLU_019279_2_0_1"/>
<name>A0A0C9YUG6_9AGAM</name>
<dbReference type="GO" id="GO:0004672">
    <property type="term" value="F:protein kinase activity"/>
    <property type="evidence" value="ECO:0007669"/>
    <property type="project" value="InterPro"/>
</dbReference>